<dbReference type="GO" id="GO:0007166">
    <property type="term" value="P:cell surface receptor signaling pathway"/>
    <property type="evidence" value="ECO:0007669"/>
    <property type="project" value="InterPro"/>
</dbReference>
<evidence type="ECO:0000256" key="8">
    <source>
        <dbReference type="ARBA" id="ARBA00022737"/>
    </source>
</evidence>
<dbReference type="CDD" id="cd00054">
    <property type="entry name" value="EGF_CA"/>
    <property type="match status" value="1"/>
</dbReference>
<keyword evidence="7 22" id="KW-0732">Signal</keyword>
<evidence type="ECO:0000256" key="22">
    <source>
        <dbReference type="SAM" id="SignalP"/>
    </source>
</evidence>
<keyword evidence="14 19" id="KW-1015">Disulfide bond</keyword>
<dbReference type="FunFam" id="3.30.200.20:FF:000043">
    <property type="entry name" value="Wall-associated receptor kinase 2"/>
    <property type="match status" value="1"/>
</dbReference>
<dbReference type="Gene3D" id="1.10.510.10">
    <property type="entry name" value="Transferase(Phosphotransferase) domain 1"/>
    <property type="match status" value="1"/>
</dbReference>
<dbReference type="PANTHER" id="PTHR27005">
    <property type="entry name" value="WALL-ASSOCIATED RECEPTOR KINASE-LIKE 21"/>
    <property type="match status" value="1"/>
</dbReference>
<dbReference type="PANTHER" id="PTHR27005:SF511">
    <property type="entry name" value="WALL-ASSOCIATED RECEPTOR KINASE 1-RELATED"/>
    <property type="match status" value="1"/>
</dbReference>
<evidence type="ECO:0000256" key="1">
    <source>
        <dbReference type="ARBA" id="ARBA00004479"/>
    </source>
</evidence>
<evidence type="ECO:0000256" key="13">
    <source>
        <dbReference type="ARBA" id="ARBA00023136"/>
    </source>
</evidence>
<dbReference type="InterPro" id="IPR018097">
    <property type="entry name" value="EGF_Ca-bd_CS"/>
</dbReference>
<dbReference type="Gene3D" id="3.30.200.20">
    <property type="entry name" value="Phosphorylase Kinase, domain 1"/>
    <property type="match status" value="1"/>
</dbReference>
<dbReference type="PROSITE" id="PS00010">
    <property type="entry name" value="ASX_HYDROXYL"/>
    <property type="match status" value="1"/>
</dbReference>
<organism evidence="25 26">
    <name type="scientific">Nyssa sinensis</name>
    <dbReference type="NCBI Taxonomy" id="561372"/>
    <lineage>
        <taxon>Eukaryota</taxon>
        <taxon>Viridiplantae</taxon>
        <taxon>Streptophyta</taxon>
        <taxon>Embryophyta</taxon>
        <taxon>Tracheophyta</taxon>
        <taxon>Spermatophyta</taxon>
        <taxon>Magnoliopsida</taxon>
        <taxon>eudicotyledons</taxon>
        <taxon>Gunneridae</taxon>
        <taxon>Pentapetalae</taxon>
        <taxon>asterids</taxon>
        <taxon>Cornales</taxon>
        <taxon>Nyssaceae</taxon>
        <taxon>Nyssa</taxon>
    </lineage>
</organism>
<dbReference type="InterPro" id="IPR025287">
    <property type="entry name" value="WAK_GUB"/>
</dbReference>
<gene>
    <name evidence="25" type="ORF">F0562_002929</name>
</gene>
<dbReference type="SMART" id="SM00181">
    <property type="entry name" value="EGF"/>
    <property type="match status" value="2"/>
</dbReference>
<dbReference type="AlphaFoldDB" id="A0A5J5BXH2"/>
<evidence type="ECO:0000256" key="11">
    <source>
        <dbReference type="ARBA" id="ARBA00022840"/>
    </source>
</evidence>
<keyword evidence="12 21" id="KW-1133">Transmembrane helix</keyword>
<evidence type="ECO:0000313" key="25">
    <source>
        <dbReference type="EMBL" id="KAA8546332.1"/>
    </source>
</evidence>
<dbReference type="PROSITE" id="PS00107">
    <property type="entry name" value="PROTEIN_KINASE_ATP"/>
    <property type="match status" value="1"/>
</dbReference>
<dbReference type="GO" id="GO:0005886">
    <property type="term" value="C:plasma membrane"/>
    <property type="evidence" value="ECO:0007669"/>
    <property type="project" value="TreeGrafter"/>
</dbReference>
<dbReference type="Pfam" id="PF07645">
    <property type="entry name" value="EGF_CA"/>
    <property type="match status" value="1"/>
</dbReference>
<dbReference type="Gene3D" id="2.10.25.10">
    <property type="entry name" value="Laminin"/>
    <property type="match status" value="1"/>
</dbReference>
<dbReference type="SMART" id="SM00220">
    <property type="entry name" value="S_TKc"/>
    <property type="match status" value="1"/>
</dbReference>
<feature type="domain" description="Protein kinase" evidence="23">
    <location>
        <begin position="411"/>
        <end position="691"/>
    </location>
</feature>
<keyword evidence="10" id="KW-0418">Kinase</keyword>
<dbReference type="InterPro" id="IPR000742">
    <property type="entry name" value="EGF"/>
</dbReference>
<evidence type="ECO:0000256" key="10">
    <source>
        <dbReference type="ARBA" id="ARBA00022777"/>
    </source>
</evidence>
<dbReference type="Proteomes" id="UP000325577">
    <property type="component" value="Linkage Group LG1"/>
</dbReference>
<comment type="subcellular location">
    <subcellularLocation>
        <location evidence="1">Membrane</location>
        <topology evidence="1">Single-pass type I membrane protein</topology>
    </subcellularLocation>
</comment>
<keyword evidence="13 21" id="KW-0472">Membrane</keyword>
<dbReference type="InterPro" id="IPR011009">
    <property type="entry name" value="Kinase-like_dom_sf"/>
</dbReference>
<feature type="binding site" evidence="20">
    <location>
        <position position="440"/>
    </location>
    <ligand>
        <name>ATP</name>
        <dbReference type="ChEBI" id="CHEBI:30616"/>
    </ligand>
</feature>
<dbReference type="OrthoDB" id="4062651at2759"/>
<dbReference type="SUPFAM" id="SSF57196">
    <property type="entry name" value="EGF/Laminin"/>
    <property type="match status" value="1"/>
</dbReference>
<dbReference type="PROSITE" id="PS00108">
    <property type="entry name" value="PROTEIN_KINASE_ST"/>
    <property type="match status" value="1"/>
</dbReference>
<dbReference type="FunFam" id="2.10.25.10:FF:000628">
    <property type="entry name" value="Wall-associated receptor kinase 2"/>
    <property type="match status" value="1"/>
</dbReference>
<dbReference type="InterPro" id="IPR017441">
    <property type="entry name" value="Protein_kinase_ATP_BS"/>
</dbReference>
<dbReference type="Pfam" id="PF00069">
    <property type="entry name" value="Pkinase"/>
    <property type="match status" value="1"/>
</dbReference>
<dbReference type="Pfam" id="PF13947">
    <property type="entry name" value="GUB_WAK_bind"/>
    <property type="match status" value="1"/>
</dbReference>
<evidence type="ECO:0000256" key="19">
    <source>
        <dbReference type="PROSITE-ProRule" id="PRU00076"/>
    </source>
</evidence>
<feature type="signal peptide" evidence="22">
    <location>
        <begin position="1"/>
        <end position="25"/>
    </location>
</feature>
<keyword evidence="2" id="KW-0723">Serine/threonine-protein kinase</keyword>
<keyword evidence="11 20" id="KW-0067">ATP-binding</keyword>
<keyword evidence="5" id="KW-0808">Transferase</keyword>
<keyword evidence="3 19" id="KW-0245">EGF-like domain</keyword>
<dbReference type="InterPro" id="IPR000719">
    <property type="entry name" value="Prot_kinase_dom"/>
</dbReference>
<dbReference type="InterPro" id="IPR049883">
    <property type="entry name" value="NOTCH1_EGF-like"/>
</dbReference>
<evidence type="ECO:0000256" key="21">
    <source>
        <dbReference type="SAM" id="Phobius"/>
    </source>
</evidence>
<dbReference type="SUPFAM" id="SSF56112">
    <property type="entry name" value="Protein kinase-like (PK-like)"/>
    <property type="match status" value="1"/>
</dbReference>
<keyword evidence="6 21" id="KW-0812">Transmembrane</keyword>
<dbReference type="GO" id="GO:0030247">
    <property type="term" value="F:polysaccharide binding"/>
    <property type="evidence" value="ECO:0007669"/>
    <property type="project" value="InterPro"/>
</dbReference>
<dbReference type="GO" id="GO:0005524">
    <property type="term" value="F:ATP binding"/>
    <property type="evidence" value="ECO:0007669"/>
    <property type="project" value="UniProtKB-UniRule"/>
</dbReference>
<evidence type="ECO:0000259" key="23">
    <source>
        <dbReference type="PROSITE" id="PS50011"/>
    </source>
</evidence>
<dbReference type="FunFam" id="2.10.25.10:FF:000038">
    <property type="entry name" value="Fibrillin 2"/>
    <property type="match status" value="1"/>
</dbReference>
<evidence type="ECO:0000256" key="9">
    <source>
        <dbReference type="ARBA" id="ARBA00022741"/>
    </source>
</evidence>
<evidence type="ECO:0000256" key="4">
    <source>
        <dbReference type="ARBA" id="ARBA00022553"/>
    </source>
</evidence>
<evidence type="ECO:0000313" key="26">
    <source>
        <dbReference type="Proteomes" id="UP000325577"/>
    </source>
</evidence>
<dbReference type="GO" id="GO:0004674">
    <property type="term" value="F:protein serine/threonine kinase activity"/>
    <property type="evidence" value="ECO:0007669"/>
    <property type="project" value="UniProtKB-KW"/>
</dbReference>
<evidence type="ECO:0000256" key="6">
    <source>
        <dbReference type="ARBA" id="ARBA00022692"/>
    </source>
</evidence>
<reference evidence="25 26" key="1">
    <citation type="submission" date="2019-09" db="EMBL/GenBank/DDBJ databases">
        <title>A chromosome-level genome assembly of the Chinese tupelo Nyssa sinensis.</title>
        <authorList>
            <person name="Yang X."/>
            <person name="Kang M."/>
            <person name="Yang Y."/>
            <person name="Xiong H."/>
            <person name="Wang M."/>
            <person name="Zhang Z."/>
            <person name="Wang Z."/>
            <person name="Wu H."/>
            <person name="Ma T."/>
            <person name="Liu J."/>
            <person name="Xi Z."/>
        </authorList>
    </citation>
    <scope>NUCLEOTIDE SEQUENCE [LARGE SCALE GENOMIC DNA]</scope>
    <source>
        <strain evidence="25">J267</strain>
        <tissue evidence="25">Leaf</tissue>
    </source>
</reference>
<evidence type="ECO:0000256" key="20">
    <source>
        <dbReference type="PROSITE-ProRule" id="PRU10141"/>
    </source>
</evidence>
<dbReference type="EMBL" id="CM018032">
    <property type="protein sequence ID" value="KAA8546332.1"/>
    <property type="molecule type" value="Genomic_DNA"/>
</dbReference>
<feature type="disulfide bond" evidence="19">
    <location>
        <begin position="288"/>
        <end position="298"/>
    </location>
</feature>
<evidence type="ECO:0000256" key="5">
    <source>
        <dbReference type="ARBA" id="ARBA00022679"/>
    </source>
</evidence>
<comment type="caution">
    <text evidence="19">Lacks conserved residue(s) required for the propagation of feature annotation.</text>
</comment>
<dbReference type="InterPro" id="IPR008271">
    <property type="entry name" value="Ser/Thr_kinase_AS"/>
</dbReference>
<name>A0A5J5BXH2_9ASTE</name>
<evidence type="ECO:0000259" key="24">
    <source>
        <dbReference type="PROSITE" id="PS50026"/>
    </source>
</evidence>
<evidence type="ECO:0000256" key="18">
    <source>
        <dbReference type="ARBA" id="ARBA00058961"/>
    </source>
</evidence>
<evidence type="ECO:0000256" key="2">
    <source>
        <dbReference type="ARBA" id="ARBA00022527"/>
    </source>
</evidence>
<evidence type="ECO:0000256" key="3">
    <source>
        <dbReference type="ARBA" id="ARBA00022536"/>
    </source>
</evidence>
<evidence type="ECO:0000256" key="16">
    <source>
        <dbReference type="ARBA" id="ARBA00047558"/>
    </source>
</evidence>
<evidence type="ECO:0000256" key="7">
    <source>
        <dbReference type="ARBA" id="ARBA00022729"/>
    </source>
</evidence>
<dbReference type="CDD" id="cd14066">
    <property type="entry name" value="STKc_IRAK"/>
    <property type="match status" value="1"/>
</dbReference>
<feature type="domain" description="EGF-like" evidence="24">
    <location>
        <begin position="284"/>
        <end position="316"/>
    </location>
</feature>
<keyword evidence="15" id="KW-0325">Glycoprotein</keyword>
<dbReference type="InterPro" id="IPR000152">
    <property type="entry name" value="EGF-type_Asp/Asn_hydroxyl_site"/>
</dbReference>
<comment type="catalytic activity">
    <reaction evidence="16">
        <text>L-seryl-[protein] + ATP = O-phospho-L-seryl-[protein] + ADP + H(+)</text>
        <dbReference type="Rhea" id="RHEA:17989"/>
        <dbReference type="Rhea" id="RHEA-COMP:9863"/>
        <dbReference type="Rhea" id="RHEA-COMP:11604"/>
        <dbReference type="ChEBI" id="CHEBI:15378"/>
        <dbReference type="ChEBI" id="CHEBI:29999"/>
        <dbReference type="ChEBI" id="CHEBI:30616"/>
        <dbReference type="ChEBI" id="CHEBI:83421"/>
        <dbReference type="ChEBI" id="CHEBI:456216"/>
    </reaction>
</comment>
<evidence type="ECO:0000256" key="15">
    <source>
        <dbReference type="ARBA" id="ARBA00023180"/>
    </source>
</evidence>
<evidence type="ECO:0000256" key="17">
    <source>
        <dbReference type="ARBA" id="ARBA00047951"/>
    </source>
</evidence>
<dbReference type="InterPro" id="IPR001881">
    <property type="entry name" value="EGF-like_Ca-bd_dom"/>
</dbReference>
<dbReference type="GO" id="GO:0005509">
    <property type="term" value="F:calcium ion binding"/>
    <property type="evidence" value="ECO:0007669"/>
    <property type="project" value="InterPro"/>
</dbReference>
<feature type="transmembrane region" description="Helical" evidence="21">
    <location>
        <begin position="336"/>
        <end position="361"/>
    </location>
</feature>
<dbReference type="InterPro" id="IPR045274">
    <property type="entry name" value="WAK-like"/>
</dbReference>
<evidence type="ECO:0000256" key="12">
    <source>
        <dbReference type="ARBA" id="ARBA00022989"/>
    </source>
</evidence>
<dbReference type="PROSITE" id="PS50026">
    <property type="entry name" value="EGF_3"/>
    <property type="match status" value="1"/>
</dbReference>
<evidence type="ECO:0008006" key="27">
    <source>
        <dbReference type="Google" id="ProtNLM"/>
    </source>
</evidence>
<protein>
    <recommendedName>
        <fullName evidence="27">Protein kinase domain-containing protein</fullName>
    </recommendedName>
</protein>
<dbReference type="PROSITE" id="PS50011">
    <property type="entry name" value="PROTEIN_KINASE_DOM"/>
    <property type="match status" value="1"/>
</dbReference>
<proteinExistence type="predicted"/>
<dbReference type="PROSITE" id="PS01187">
    <property type="entry name" value="EGF_CA"/>
    <property type="match status" value="1"/>
</dbReference>
<feature type="chain" id="PRO_5023900485" description="Protein kinase domain-containing protein" evidence="22">
    <location>
        <begin position="26"/>
        <end position="733"/>
    </location>
</feature>
<accession>A0A5J5BXH2</accession>
<keyword evidence="8" id="KW-0677">Repeat</keyword>
<comment type="function">
    <text evidence="18">Serine/threonine-protein kinase that may function as a signaling receptor of extracellular matrix component. Binding to pectin may have significance in the control of cell expansion, morphogenesis and development.</text>
</comment>
<sequence length="733" mass="81563">MALHRIFVLIELVWAVGSAVATAQALPGCEDHCGNIHIPYPFGTREGCYIQEQFHVTCDHNYNPPKLNLTGSYIPVTGIDLSGQLGTLSHTVSDCYNEDGSRVSGNNSWIWFSKFPISYTRNKFIGIGCDTYALVQDYEGEKYGRGCISLCDSIDNVINGSCSGIGCCQRTIPKGVTSVDISVGSYDNHTEVWGFNPCSYAFIVEEATYNFSSIHLSDFPQRSVPVVLDWAIGYETCDQARKNLTTFACKDHSRCYEFDNGPGYRCNCYEGYEGNPYLENGCQDIDECKISNSCNGTCRNIPGSYYCSCSEGYKGDGRIDGTGCSLINVPNKKFSFINIALGISVGLTVILLLIAFILVGVQKRNITKVREDFFRKNGGIMLQNLLSRSENSVQTTKIFREEELKKATNNFNDMLVVGEGGFGTVYKGTLADNKIVAIKKSKLVDPSQIEQFVTEVKILSQIKHPNVVKLLGCCLETPVPLLVYEFITNKTLFHHLHDEGRVSSIPWELRLRIATETADALAHMHSTTQIIHRDIKSANILLNDDYTAKVSDFGISKLVPSGKTHLTTLVQGTYGYIDPEYFESGNLTEKSDVYSFGVILVELLTGQQVLSSERTEKNRSLARYFTSSLEEDCFFHILEDRVKREGNAKQLNGVAEIAKKCLKMKGRKRPTMEEVKQELEALSELEGHTLVEIQIEEREPLLSKPLAYYDDTASSGLDSIRNLAAFQVDSGGR</sequence>
<dbReference type="SMART" id="SM00179">
    <property type="entry name" value="EGF_CA"/>
    <property type="match status" value="1"/>
</dbReference>
<comment type="catalytic activity">
    <reaction evidence="17">
        <text>L-threonyl-[protein] + ATP = O-phospho-L-threonyl-[protein] + ADP + H(+)</text>
        <dbReference type="Rhea" id="RHEA:46608"/>
        <dbReference type="Rhea" id="RHEA-COMP:11060"/>
        <dbReference type="Rhea" id="RHEA-COMP:11605"/>
        <dbReference type="ChEBI" id="CHEBI:15378"/>
        <dbReference type="ChEBI" id="CHEBI:30013"/>
        <dbReference type="ChEBI" id="CHEBI:30616"/>
        <dbReference type="ChEBI" id="CHEBI:61977"/>
        <dbReference type="ChEBI" id="CHEBI:456216"/>
    </reaction>
</comment>
<evidence type="ECO:0000256" key="14">
    <source>
        <dbReference type="ARBA" id="ARBA00023157"/>
    </source>
</evidence>
<keyword evidence="26" id="KW-1185">Reference proteome</keyword>
<keyword evidence="9 20" id="KW-0547">Nucleotide-binding</keyword>
<dbReference type="FunFam" id="1.10.510.10:FF:000084">
    <property type="entry name" value="Wall-associated receptor kinase 2"/>
    <property type="match status" value="1"/>
</dbReference>
<keyword evidence="4" id="KW-0597">Phosphoprotein</keyword>